<dbReference type="InterPro" id="IPR052487">
    <property type="entry name" value="Galactose-binding_lectin"/>
</dbReference>
<dbReference type="GO" id="GO:0098636">
    <property type="term" value="C:protein complex involved in cell adhesion"/>
    <property type="evidence" value="ECO:0007669"/>
    <property type="project" value="TreeGrafter"/>
</dbReference>
<dbReference type="GO" id="GO:0098609">
    <property type="term" value="P:cell-cell adhesion"/>
    <property type="evidence" value="ECO:0007669"/>
    <property type="project" value="TreeGrafter"/>
</dbReference>
<dbReference type="Proteomes" id="UP000315344">
    <property type="component" value="Unassembled WGS sequence"/>
</dbReference>
<dbReference type="PANTHER" id="PTHR46938">
    <property type="entry name" value="DISCOIDIN-1 SUBUNIT A-RELATED-RELATED"/>
    <property type="match status" value="1"/>
</dbReference>
<dbReference type="GO" id="GO:0070492">
    <property type="term" value="F:oligosaccharide binding"/>
    <property type="evidence" value="ECO:0007669"/>
    <property type="project" value="TreeGrafter"/>
</dbReference>
<name>A0A533IC29_PARDE</name>
<dbReference type="EMBL" id="VAFL01000002">
    <property type="protein sequence ID" value="TKW68341.1"/>
    <property type="molecule type" value="Genomic_DNA"/>
</dbReference>
<dbReference type="GO" id="GO:0046871">
    <property type="term" value="F:N-acetylgalactosamine binding"/>
    <property type="evidence" value="ECO:0007669"/>
    <property type="project" value="TreeGrafter"/>
</dbReference>
<accession>A0A533IC29</accession>
<dbReference type="InterPro" id="IPR037221">
    <property type="entry name" value="H-type_lectin_dom_sf"/>
</dbReference>
<organism evidence="2 3">
    <name type="scientific">Paracoccus denitrificans</name>
    <dbReference type="NCBI Taxonomy" id="266"/>
    <lineage>
        <taxon>Bacteria</taxon>
        <taxon>Pseudomonadati</taxon>
        <taxon>Pseudomonadota</taxon>
        <taxon>Alphaproteobacteria</taxon>
        <taxon>Rhodobacterales</taxon>
        <taxon>Paracoccaceae</taxon>
        <taxon>Paracoccus</taxon>
    </lineage>
</organism>
<proteinExistence type="predicted"/>
<dbReference type="PANTHER" id="PTHR46938:SF1">
    <property type="entry name" value="DISCOIDIN-1 SUBUNIT A-RELATED"/>
    <property type="match status" value="1"/>
</dbReference>
<evidence type="ECO:0000259" key="1">
    <source>
        <dbReference type="Pfam" id="PF09458"/>
    </source>
</evidence>
<gene>
    <name evidence="2" type="ORF">DI616_03530</name>
</gene>
<evidence type="ECO:0000313" key="2">
    <source>
        <dbReference type="EMBL" id="TKW68341.1"/>
    </source>
</evidence>
<sequence length="112" mass="12810">MNHYAVGILQGSEMLFSDFEAGGLMWTGSGQREHRVPVVFDQPFRDLPVVHIGLTMWDIERGENQRVDLRTETVSRTGFSIIFATWGNTHIARVRADWLAIGPVEYEEDFDL</sequence>
<dbReference type="GO" id="GO:0030247">
    <property type="term" value="F:polysaccharide binding"/>
    <property type="evidence" value="ECO:0007669"/>
    <property type="project" value="TreeGrafter"/>
</dbReference>
<dbReference type="Gene3D" id="2.60.40.2080">
    <property type="match status" value="1"/>
</dbReference>
<evidence type="ECO:0000313" key="3">
    <source>
        <dbReference type="Proteomes" id="UP000315344"/>
    </source>
</evidence>
<dbReference type="GO" id="GO:0009986">
    <property type="term" value="C:cell surface"/>
    <property type="evidence" value="ECO:0007669"/>
    <property type="project" value="TreeGrafter"/>
</dbReference>
<dbReference type="GO" id="GO:0045335">
    <property type="term" value="C:phagocytic vesicle"/>
    <property type="evidence" value="ECO:0007669"/>
    <property type="project" value="TreeGrafter"/>
</dbReference>
<dbReference type="AlphaFoldDB" id="A0A533IC29"/>
<reference evidence="2 3" key="1">
    <citation type="journal article" date="2017" name="Nat. Commun.">
        <title>In situ click chemistry generation of cyclooxygenase-2 inhibitors.</title>
        <authorList>
            <person name="Bhardwaj A."/>
            <person name="Kaur J."/>
            <person name="Wuest M."/>
            <person name="Wuest F."/>
        </authorList>
    </citation>
    <scope>NUCLEOTIDE SEQUENCE [LARGE SCALE GENOMIC DNA]</scope>
    <source>
        <strain evidence="2">S2_012_000_R3_94</strain>
    </source>
</reference>
<comment type="caution">
    <text evidence="2">The sequence shown here is derived from an EMBL/GenBank/DDBJ whole genome shotgun (WGS) entry which is preliminary data.</text>
</comment>
<feature type="domain" description="H-type lectin" evidence="1">
    <location>
        <begin position="36"/>
        <end position="101"/>
    </location>
</feature>
<dbReference type="SUPFAM" id="SSF141086">
    <property type="entry name" value="Agglutinin HPA-like"/>
    <property type="match status" value="1"/>
</dbReference>
<dbReference type="InterPro" id="IPR019019">
    <property type="entry name" value="H-type_lectin_domain"/>
</dbReference>
<dbReference type="Pfam" id="PF09458">
    <property type="entry name" value="H_lectin"/>
    <property type="match status" value="1"/>
</dbReference>
<protein>
    <recommendedName>
        <fullName evidence="1">H-type lectin domain-containing protein</fullName>
    </recommendedName>
</protein>